<name>A0ABX1XVD8_9BACL</name>
<accession>A0ABX1XVD8</accession>
<organism evidence="1 2">
    <name type="scientific">Paenibacillus phytorum</name>
    <dbReference type="NCBI Taxonomy" id="2654977"/>
    <lineage>
        <taxon>Bacteria</taxon>
        <taxon>Bacillati</taxon>
        <taxon>Bacillota</taxon>
        <taxon>Bacilli</taxon>
        <taxon>Bacillales</taxon>
        <taxon>Paenibacillaceae</taxon>
        <taxon>Paenibacillus</taxon>
    </lineage>
</organism>
<dbReference type="RefSeq" id="WP_171643085.1">
    <property type="nucleotide sequence ID" value="NZ_WHOA01000076.1"/>
</dbReference>
<evidence type="ECO:0000313" key="1">
    <source>
        <dbReference type="EMBL" id="NOU71768.1"/>
    </source>
</evidence>
<dbReference type="Proteomes" id="UP000616779">
    <property type="component" value="Unassembled WGS sequence"/>
</dbReference>
<gene>
    <name evidence="1" type="ORF">GC098_10100</name>
</gene>
<comment type="caution">
    <text evidence="1">The sequence shown here is derived from an EMBL/GenBank/DDBJ whole genome shotgun (WGS) entry which is preliminary data.</text>
</comment>
<dbReference type="EMBL" id="WHOA01000076">
    <property type="protein sequence ID" value="NOU71768.1"/>
    <property type="molecule type" value="Genomic_DNA"/>
</dbReference>
<sequence>MNRIKGSGLLVSTALVMTALTGCGEGGAEKEKTADSKWAVKMETVKVWTNSGHSKELVTQMVDQFNYSTGKEKGIHIE</sequence>
<protein>
    <recommendedName>
        <fullName evidence="3">Sugar ABC transporter substrate-binding protein</fullName>
    </recommendedName>
</protein>
<keyword evidence="2" id="KW-1185">Reference proteome</keyword>
<evidence type="ECO:0000313" key="2">
    <source>
        <dbReference type="Proteomes" id="UP000616779"/>
    </source>
</evidence>
<reference evidence="1 2" key="1">
    <citation type="submission" date="2019-10" db="EMBL/GenBank/DDBJ databases">
        <title>Description of Paenibacillus terrestris sp. nov.</title>
        <authorList>
            <person name="Carlier A."/>
            <person name="Qi S."/>
        </authorList>
    </citation>
    <scope>NUCLEOTIDE SEQUENCE [LARGE SCALE GENOMIC DNA]</scope>
    <source>
        <strain evidence="1 2">LMG 31458</strain>
    </source>
</reference>
<proteinExistence type="predicted"/>
<evidence type="ECO:0008006" key="3">
    <source>
        <dbReference type="Google" id="ProtNLM"/>
    </source>
</evidence>
<dbReference type="PROSITE" id="PS51257">
    <property type="entry name" value="PROKAR_LIPOPROTEIN"/>
    <property type="match status" value="1"/>
</dbReference>